<name>A0ABN9W7F3_9DINO</name>
<evidence type="ECO:0000256" key="1">
    <source>
        <dbReference type="PROSITE-ProRule" id="PRU00042"/>
    </source>
</evidence>
<comment type="caution">
    <text evidence="4">The sequence shown here is derived from an EMBL/GenBank/DDBJ whole genome shotgun (WGS) entry which is preliminary data.</text>
</comment>
<keyword evidence="5" id="KW-1185">Reference proteome</keyword>
<gene>
    <name evidence="4" type="ORF">PCOR1329_LOCUS64733</name>
</gene>
<reference evidence="4" key="1">
    <citation type="submission" date="2023-10" db="EMBL/GenBank/DDBJ databases">
        <authorList>
            <person name="Chen Y."/>
            <person name="Shah S."/>
            <person name="Dougan E. K."/>
            <person name="Thang M."/>
            <person name="Chan C."/>
        </authorList>
    </citation>
    <scope>NUCLEOTIDE SEQUENCE [LARGE SCALE GENOMIC DNA]</scope>
</reference>
<evidence type="ECO:0000256" key="2">
    <source>
        <dbReference type="SAM" id="MobiDB-lite"/>
    </source>
</evidence>
<evidence type="ECO:0000259" key="3">
    <source>
        <dbReference type="PROSITE" id="PS50157"/>
    </source>
</evidence>
<organism evidence="4 5">
    <name type="scientific">Prorocentrum cordatum</name>
    <dbReference type="NCBI Taxonomy" id="2364126"/>
    <lineage>
        <taxon>Eukaryota</taxon>
        <taxon>Sar</taxon>
        <taxon>Alveolata</taxon>
        <taxon>Dinophyceae</taxon>
        <taxon>Prorocentrales</taxon>
        <taxon>Prorocentraceae</taxon>
        <taxon>Prorocentrum</taxon>
    </lineage>
</organism>
<protein>
    <recommendedName>
        <fullName evidence="3">C2H2-type domain-containing protein</fullName>
    </recommendedName>
</protein>
<keyword evidence="1" id="KW-0863">Zinc-finger</keyword>
<dbReference type="PROSITE" id="PS50157">
    <property type="entry name" value="ZINC_FINGER_C2H2_2"/>
    <property type="match status" value="1"/>
</dbReference>
<sequence length="182" mass="19877">MDAGGGVVDAAAERAREEAALREMEAITPADGFLSPASAQMHAYICHMCRKKFACLDLIPAHCVSKVHAKRREQGYRFEEWVVYNLDCGFYEEAVELARPQLAPQAQLGPGPPPPLPHDPRRELPPAQREQLPHPQPSQLPLQPAPPPPARAQQGPAGCVAAQAEAPLPPWGQGLREEEHEV</sequence>
<dbReference type="EMBL" id="CAUYUJ010018270">
    <property type="protein sequence ID" value="CAK0882097.1"/>
    <property type="molecule type" value="Genomic_DNA"/>
</dbReference>
<keyword evidence="1" id="KW-0479">Metal-binding</keyword>
<dbReference type="InterPro" id="IPR013087">
    <property type="entry name" value="Znf_C2H2_type"/>
</dbReference>
<evidence type="ECO:0000313" key="5">
    <source>
        <dbReference type="Proteomes" id="UP001189429"/>
    </source>
</evidence>
<dbReference type="PROSITE" id="PS00028">
    <property type="entry name" value="ZINC_FINGER_C2H2_1"/>
    <property type="match status" value="1"/>
</dbReference>
<keyword evidence="1" id="KW-0862">Zinc</keyword>
<accession>A0ABN9W7F3</accession>
<proteinExistence type="predicted"/>
<evidence type="ECO:0000313" key="4">
    <source>
        <dbReference type="EMBL" id="CAK0882097.1"/>
    </source>
</evidence>
<dbReference type="Proteomes" id="UP001189429">
    <property type="component" value="Unassembled WGS sequence"/>
</dbReference>
<feature type="compositionally biased region" description="Pro residues" evidence="2">
    <location>
        <begin position="134"/>
        <end position="150"/>
    </location>
</feature>
<feature type="region of interest" description="Disordered" evidence="2">
    <location>
        <begin position="104"/>
        <end position="182"/>
    </location>
</feature>
<feature type="domain" description="C2H2-type" evidence="3">
    <location>
        <begin position="44"/>
        <end position="73"/>
    </location>
</feature>